<dbReference type="PANTHER" id="PTHR11735">
    <property type="entry name" value="TRNA N6-ADENOSINE THREONYLCARBAMOYLTRANSFERASE"/>
    <property type="match status" value="1"/>
</dbReference>
<organism evidence="2 3">
    <name type="scientific">Ruthenibacterium intestinale</name>
    <dbReference type="NCBI Taxonomy" id="3133163"/>
    <lineage>
        <taxon>Bacteria</taxon>
        <taxon>Bacillati</taxon>
        <taxon>Bacillota</taxon>
        <taxon>Clostridia</taxon>
        <taxon>Eubacteriales</taxon>
        <taxon>Oscillospiraceae</taxon>
        <taxon>Ruthenibacterium</taxon>
    </lineage>
</organism>
<dbReference type="Proteomes" id="UP001477672">
    <property type="component" value="Unassembled WGS sequence"/>
</dbReference>
<keyword evidence="2" id="KW-0012">Acyltransferase</keyword>
<comment type="caution">
    <text evidence="2">The sequence shown here is derived from an EMBL/GenBank/DDBJ whole genome shotgun (WGS) entry which is preliminary data.</text>
</comment>
<keyword evidence="2" id="KW-0808">Transferase</keyword>
<dbReference type="GO" id="GO:0061711">
    <property type="term" value="F:tRNA N(6)-L-threonylcarbamoyladenine synthase activity"/>
    <property type="evidence" value="ECO:0007669"/>
    <property type="project" value="UniProtKB-EC"/>
</dbReference>
<dbReference type="Pfam" id="PF00814">
    <property type="entry name" value="TsaD"/>
    <property type="match status" value="1"/>
</dbReference>
<sequence length="230" mass="24572">MIVLGVDSTGKTASTAIVRDGVLVYENYLAAGLTHSESLVALCDDALRAAKLHVRDVDLFAVTHGPGSFTGLRIGLAAVKGLAMPRQTPCVGVSTLEALAWGLCTNGTALCALDARRGEVYYAAFSVADGTVTRLCEDASAPAAQLEELMMSLPGPVWCFGDGAQIVWDAWHERRPDLQLWPAEYRLCRAGCVCRAALAAGTPVSPAELVPEYHRLSQAERERAKRTSTQ</sequence>
<dbReference type="CDD" id="cd24032">
    <property type="entry name" value="ASKHA_NBD_TsaB"/>
    <property type="match status" value="1"/>
</dbReference>
<feature type="domain" description="Gcp-like" evidence="1">
    <location>
        <begin position="34"/>
        <end position="149"/>
    </location>
</feature>
<name>A0ABV1GG58_9FIRM</name>
<dbReference type="SUPFAM" id="SSF53067">
    <property type="entry name" value="Actin-like ATPase domain"/>
    <property type="match status" value="2"/>
</dbReference>
<evidence type="ECO:0000313" key="2">
    <source>
        <dbReference type="EMBL" id="MEQ2520658.1"/>
    </source>
</evidence>
<dbReference type="InterPro" id="IPR022496">
    <property type="entry name" value="T6A_TsaB"/>
</dbReference>
<protein>
    <submittedName>
        <fullName evidence="2">tRNA (Adenosine(37)-N6)-threonylcarbamoyltransferase complex dimerization subunit type 1 TsaB</fullName>
        <ecNumber evidence="2">2.3.1.234</ecNumber>
    </submittedName>
</protein>
<dbReference type="EC" id="2.3.1.234" evidence="2"/>
<proteinExistence type="predicted"/>
<keyword evidence="3" id="KW-1185">Reference proteome</keyword>
<dbReference type="EMBL" id="JBBMFA010000094">
    <property type="protein sequence ID" value="MEQ2520658.1"/>
    <property type="molecule type" value="Genomic_DNA"/>
</dbReference>
<evidence type="ECO:0000313" key="3">
    <source>
        <dbReference type="Proteomes" id="UP001477672"/>
    </source>
</evidence>
<reference evidence="2 3" key="1">
    <citation type="submission" date="2024-03" db="EMBL/GenBank/DDBJ databases">
        <title>Human intestinal bacterial collection.</title>
        <authorList>
            <person name="Pauvert C."/>
            <person name="Hitch T.C.A."/>
            <person name="Clavel T."/>
        </authorList>
    </citation>
    <scope>NUCLEOTIDE SEQUENCE [LARGE SCALE GENOMIC DNA]</scope>
    <source>
        <strain evidence="2 3">CLA-JM-H11</strain>
    </source>
</reference>
<dbReference type="NCBIfam" id="TIGR03725">
    <property type="entry name" value="T6A_YeaZ"/>
    <property type="match status" value="1"/>
</dbReference>
<evidence type="ECO:0000259" key="1">
    <source>
        <dbReference type="Pfam" id="PF00814"/>
    </source>
</evidence>
<dbReference type="InterPro" id="IPR043129">
    <property type="entry name" value="ATPase_NBD"/>
</dbReference>
<accession>A0ABV1GG58</accession>
<dbReference type="Gene3D" id="3.30.420.40">
    <property type="match status" value="2"/>
</dbReference>
<dbReference type="RefSeq" id="WP_349216203.1">
    <property type="nucleotide sequence ID" value="NZ_JBBMFA010000094.1"/>
</dbReference>
<dbReference type="PANTHER" id="PTHR11735:SF11">
    <property type="entry name" value="TRNA THREONYLCARBAMOYLADENOSINE BIOSYNTHESIS PROTEIN TSAB"/>
    <property type="match status" value="1"/>
</dbReference>
<dbReference type="InterPro" id="IPR000905">
    <property type="entry name" value="Gcp-like_dom"/>
</dbReference>
<gene>
    <name evidence="2" type="primary">tsaB</name>
    <name evidence="2" type="ORF">WMO24_09485</name>
</gene>